<evidence type="ECO:0000313" key="2">
    <source>
        <dbReference type="Proteomes" id="UP000694545"/>
    </source>
</evidence>
<evidence type="ECO:0000313" key="1">
    <source>
        <dbReference type="Ensembl" id="ENSVKKP00000029152.1"/>
    </source>
</evidence>
<dbReference type="Proteomes" id="UP000694545">
    <property type="component" value="Unplaced"/>
</dbReference>
<accession>A0A8D2Q9C3</accession>
<sequence length="64" mass="7490">MQEEDRNETGLFVASIMSRVRDLKSKYKNEDNITDELNLTKISADTTGMWHVCYLYKTQELLVC</sequence>
<organism evidence="1 2">
    <name type="scientific">Varanus komodoensis</name>
    <name type="common">Komodo dragon</name>
    <dbReference type="NCBI Taxonomy" id="61221"/>
    <lineage>
        <taxon>Eukaryota</taxon>
        <taxon>Metazoa</taxon>
        <taxon>Chordata</taxon>
        <taxon>Craniata</taxon>
        <taxon>Vertebrata</taxon>
        <taxon>Euteleostomi</taxon>
        <taxon>Lepidosauria</taxon>
        <taxon>Squamata</taxon>
        <taxon>Bifurcata</taxon>
        <taxon>Unidentata</taxon>
        <taxon>Episquamata</taxon>
        <taxon>Toxicofera</taxon>
        <taxon>Anguimorpha</taxon>
        <taxon>Paleoanguimorpha</taxon>
        <taxon>Varanoidea</taxon>
        <taxon>Varanidae</taxon>
        <taxon>Varanus</taxon>
    </lineage>
</organism>
<dbReference type="AlphaFoldDB" id="A0A8D2Q9C3"/>
<reference evidence="1" key="1">
    <citation type="submission" date="2025-08" db="UniProtKB">
        <authorList>
            <consortium name="Ensembl"/>
        </authorList>
    </citation>
    <scope>IDENTIFICATION</scope>
</reference>
<keyword evidence="2" id="KW-1185">Reference proteome</keyword>
<name>A0A8D2Q9C3_VARKO</name>
<dbReference type="Ensembl" id="ENSVKKT00000029844.1">
    <property type="protein sequence ID" value="ENSVKKP00000029152.1"/>
    <property type="gene ID" value="ENSVKKG00000018759.1"/>
</dbReference>
<proteinExistence type="predicted"/>
<dbReference type="OMA" id="NICHLIT"/>
<reference evidence="1" key="2">
    <citation type="submission" date="2025-09" db="UniProtKB">
        <authorList>
            <consortium name="Ensembl"/>
        </authorList>
    </citation>
    <scope>IDENTIFICATION</scope>
</reference>
<protein>
    <submittedName>
        <fullName evidence="1">Uncharacterized protein</fullName>
    </submittedName>
</protein>